<dbReference type="Proteomes" id="UP000548504">
    <property type="component" value="Unassembled WGS sequence"/>
</dbReference>
<proteinExistence type="predicted"/>
<evidence type="ECO:0000313" key="2">
    <source>
        <dbReference type="Proteomes" id="UP000548504"/>
    </source>
</evidence>
<sequence length="138" mass="15860">MASLDQTQKPTTDYLSAIRDGALAGRTESQFVSDYLKGIAKCIDDRHDYYRSYGPYWPAIKSLLIENDLYDATGEVDEDVLSTYCYDEDSLTVVAASLYQNMRLEDGLFYSAYHQLPVTDDEAYEYYSYDLEQESDRS</sequence>
<protein>
    <submittedName>
        <fullName evidence="1">Peptide-binding protein</fullName>
    </submittedName>
</protein>
<dbReference type="AlphaFoldDB" id="A0A7X1BTS0"/>
<reference evidence="1 2" key="1">
    <citation type="submission" date="2020-08" db="EMBL/GenBank/DDBJ databases">
        <title>Emergence and comparative genomics analysis of Citrobacter in Fennec fox imported from North Africa to China.</title>
        <authorList>
            <person name="Zheng B."/>
        </authorList>
    </citation>
    <scope>NUCLEOTIDE SEQUENCE [LARGE SCALE GENOMIC DNA]</scope>
    <source>
        <strain evidence="1 2">FF141</strain>
    </source>
</reference>
<dbReference type="EMBL" id="JACLAG010000010">
    <property type="protein sequence ID" value="MBC2622680.1"/>
    <property type="molecule type" value="Genomic_DNA"/>
</dbReference>
<evidence type="ECO:0000313" key="1">
    <source>
        <dbReference type="EMBL" id="MBC2622680.1"/>
    </source>
</evidence>
<name>A0A7X1BTS0_9ENTR</name>
<gene>
    <name evidence="1" type="ORF">H7I73_23870</name>
</gene>
<dbReference type="RefSeq" id="WP_185656559.1">
    <property type="nucleotide sequence ID" value="NZ_JACLAG010000010.1"/>
</dbReference>
<organism evidence="1 2">
    <name type="scientific">Citrobacter cronae</name>
    <dbReference type="NCBI Taxonomy" id="1748967"/>
    <lineage>
        <taxon>Bacteria</taxon>
        <taxon>Pseudomonadati</taxon>
        <taxon>Pseudomonadota</taxon>
        <taxon>Gammaproteobacteria</taxon>
        <taxon>Enterobacterales</taxon>
        <taxon>Enterobacteriaceae</taxon>
        <taxon>Citrobacter</taxon>
        <taxon>Citrobacter freundii complex</taxon>
    </lineage>
</organism>
<accession>A0A7X1BTS0</accession>
<comment type="caution">
    <text evidence="1">The sequence shown here is derived from an EMBL/GenBank/DDBJ whole genome shotgun (WGS) entry which is preliminary data.</text>
</comment>